<protein>
    <submittedName>
        <fullName evidence="2">Uncharacterized protein</fullName>
    </submittedName>
</protein>
<dbReference type="Proteomes" id="UP000193467">
    <property type="component" value="Unassembled WGS sequence"/>
</dbReference>
<proteinExistence type="predicted"/>
<reference evidence="2 3" key="1">
    <citation type="submission" date="2016-07" db="EMBL/GenBank/DDBJ databases">
        <title>Pervasive Adenine N6-methylation of Active Genes in Fungi.</title>
        <authorList>
            <consortium name="DOE Joint Genome Institute"/>
            <person name="Mondo S.J."/>
            <person name="Dannebaum R.O."/>
            <person name="Kuo R.C."/>
            <person name="Labutti K."/>
            <person name="Haridas S."/>
            <person name="Kuo A."/>
            <person name="Salamov A."/>
            <person name="Ahrendt S.R."/>
            <person name="Lipzen A."/>
            <person name="Sullivan W."/>
            <person name="Andreopoulos W.B."/>
            <person name="Clum A."/>
            <person name="Lindquist E."/>
            <person name="Daum C."/>
            <person name="Ramamoorthy G.K."/>
            <person name="Gryganskyi A."/>
            <person name="Culley D."/>
            <person name="Magnuson J.K."/>
            <person name="James T.Y."/>
            <person name="O'Malley M.A."/>
            <person name="Stajich J.E."/>
            <person name="Spatafora J.W."/>
            <person name="Visel A."/>
            <person name="Grigoriev I.V."/>
        </authorList>
    </citation>
    <scope>NUCLEOTIDE SEQUENCE [LARGE SCALE GENOMIC DNA]</scope>
    <source>
        <strain evidence="2 3">62-1032</strain>
    </source>
</reference>
<keyword evidence="3" id="KW-1185">Reference proteome</keyword>
<dbReference type="AlphaFoldDB" id="A0A1Y2BTN1"/>
<dbReference type="EMBL" id="MCGR01000156">
    <property type="protein sequence ID" value="ORY38106.1"/>
    <property type="molecule type" value="Genomic_DNA"/>
</dbReference>
<feature type="region of interest" description="Disordered" evidence="1">
    <location>
        <begin position="212"/>
        <end position="274"/>
    </location>
</feature>
<evidence type="ECO:0000256" key="1">
    <source>
        <dbReference type="SAM" id="MobiDB-lite"/>
    </source>
</evidence>
<organism evidence="2 3">
    <name type="scientific">Leucosporidium creatinivorum</name>
    <dbReference type="NCBI Taxonomy" id="106004"/>
    <lineage>
        <taxon>Eukaryota</taxon>
        <taxon>Fungi</taxon>
        <taxon>Dikarya</taxon>
        <taxon>Basidiomycota</taxon>
        <taxon>Pucciniomycotina</taxon>
        <taxon>Microbotryomycetes</taxon>
        <taxon>Leucosporidiales</taxon>
        <taxon>Leucosporidium</taxon>
    </lineage>
</organism>
<evidence type="ECO:0000313" key="3">
    <source>
        <dbReference type="Proteomes" id="UP000193467"/>
    </source>
</evidence>
<accession>A0A1Y2BTN1</accession>
<name>A0A1Y2BTN1_9BASI</name>
<dbReference type="InParanoid" id="A0A1Y2BTN1"/>
<feature type="compositionally biased region" description="Pro residues" evidence="1">
    <location>
        <begin position="427"/>
        <end position="439"/>
    </location>
</feature>
<gene>
    <name evidence="2" type="ORF">BCR35DRAFT_311528</name>
</gene>
<sequence length="446" mass="48186">MAAFDNYRHTSFPTSPCSAPKLPAAPRQLFAPPPPSSAANLTQGALERATTSFFDSQPLELAPGGLPWWDCKDVPIKQREQSPLDVMHIEITPYGSATSVNSLGLQAVAIPDWTRTRAPSLASSADDDDEEMLLLPGAFEPSFPVVERSMTPTYSALGLQFDEDFEQSEELSPFAGSFSSPLLHPTPLPAPPPSPVALVLEQLSLLPRKRPAATALPTPPLSQGEAEPSGWEPAKLPLTFGTPLKSQRRPSIPLPSLPTTPISAPSTLPPPTLSRFTSALQSAIELPISSRVELTPPPPSPPTPLLPTTYTLYGETLHFVGLASLHGHLPPTSDPTSPFLRQQRCVAECEFDPSSNGSSSRGGEAVTLARVREHFIKCPLRKEAFEGVEEVDALAILCLEQMRVIRTFRLQEDAQHDSMGLGLSSPKPTPAFIPIPTPPTKRRRRV</sequence>
<comment type="caution">
    <text evidence="2">The sequence shown here is derived from an EMBL/GenBank/DDBJ whole genome shotgun (WGS) entry which is preliminary data.</text>
</comment>
<evidence type="ECO:0000313" key="2">
    <source>
        <dbReference type="EMBL" id="ORY38106.1"/>
    </source>
</evidence>
<feature type="region of interest" description="Disordered" evidence="1">
    <location>
        <begin position="419"/>
        <end position="446"/>
    </location>
</feature>